<dbReference type="Pfam" id="PF05901">
    <property type="entry name" value="Excalibur"/>
    <property type="match status" value="1"/>
</dbReference>
<dbReference type="AlphaFoldDB" id="A0A2K8MGH5"/>
<evidence type="ECO:0000256" key="1">
    <source>
        <dbReference type="SAM" id="MobiDB-lite"/>
    </source>
</evidence>
<dbReference type="EMBL" id="CP024923">
    <property type="protein sequence ID" value="ATY32980.1"/>
    <property type="molecule type" value="Genomic_DNA"/>
</dbReference>
<evidence type="ECO:0000259" key="2">
    <source>
        <dbReference type="SMART" id="SM00894"/>
    </source>
</evidence>
<protein>
    <recommendedName>
        <fullName evidence="2">Excalibur calcium-binding domain-containing protein</fullName>
    </recommendedName>
</protein>
<feature type="region of interest" description="Disordered" evidence="1">
    <location>
        <begin position="86"/>
        <end position="110"/>
    </location>
</feature>
<keyword evidence="4" id="KW-1185">Reference proteome</keyword>
<dbReference type="SMART" id="SM00894">
    <property type="entry name" value="Excalibur"/>
    <property type="match status" value="1"/>
</dbReference>
<gene>
    <name evidence="3" type="ORF">CVN68_14255</name>
</gene>
<feature type="compositionally biased region" description="Basic and acidic residues" evidence="1">
    <location>
        <begin position="87"/>
        <end position="96"/>
    </location>
</feature>
<dbReference type="OrthoDB" id="5366081at2"/>
<dbReference type="Proteomes" id="UP000229081">
    <property type="component" value="Chromosome"/>
</dbReference>
<proteinExistence type="predicted"/>
<dbReference type="InterPro" id="IPR008613">
    <property type="entry name" value="Excalibur_Ca-bd_domain"/>
</dbReference>
<evidence type="ECO:0000313" key="3">
    <source>
        <dbReference type="EMBL" id="ATY32980.1"/>
    </source>
</evidence>
<name>A0A2K8MGH5_9SPHN</name>
<reference evidence="3 4" key="1">
    <citation type="submission" date="2017-11" db="EMBL/GenBank/DDBJ databases">
        <title>Complete genome sequence of Sphingomonas sp. Strain Cra20, a psychrotolerant potential plant growth promoting rhizobacteria.</title>
        <authorList>
            <person name="Luo Y."/>
        </authorList>
    </citation>
    <scope>NUCLEOTIDE SEQUENCE [LARGE SCALE GENOMIC DNA]</scope>
    <source>
        <strain evidence="3 4">Cra20</strain>
    </source>
</reference>
<sequence>MQRSSSARRAPARRRHTPKRQESRGSFRRTVVSLSLITGAATWLLAPDLKSLWAQSTLSPEALKARETAVFYARCDEARAAGVAPMRRGEPGYREDLDGDSDGLACEPYR</sequence>
<evidence type="ECO:0000313" key="4">
    <source>
        <dbReference type="Proteomes" id="UP000229081"/>
    </source>
</evidence>
<feature type="domain" description="Excalibur calcium-binding" evidence="2">
    <location>
        <begin position="71"/>
        <end position="107"/>
    </location>
</feature>
<organism evidence="3 4">
    <name type="scientific">Sphingomonas psychrotolerans</name>
    <dbReference type="NCBI Taxonomy" id="1327635"/>
    <lineage>
        <taxon>Bacteria</taxon>
        <taxon>Pseudomonadati</taxon>
        <taxon>Pseudomonadota</taxon>
        <taxon>Alphaproteobacteria</taxon>
        <taxon>Sphingomonadales</taxon>
        <taxon>Sphingomonadaceae</taxon>
        <taxon>Sphingomonas</taxon>
    </lineage>
</organism>
<dbReference type="KEGG" id="sphc:CVN68_14255"/>
<accession>A0A2K8MGH5</accession>
<feature type="region of interest" description="Disordered" evidence="1">
    <location>
        <begin position="1"/>
        <end position="26"/>
    </location>
</feature>